<evidence type="ECO:0000259" key="12">
    <source>
        <dbReference type="Pfam" id="PF05662"/>
    </source>
</evidence>
<comment type="caution">
    <text evidence="13">The sequence shown here is derived from an EMBL/GenBank/DDBJ whole genome shotgun (WGS) entry which is preliminary data.</text>
</comment>
<dbReference type="GO" id="GO:0009986">
    <property type="term" value="C:cell surface"/>
    <property type="evidence" value="ECO:0007669"/>
    <property type="project" value="UniProtKB-SubCell"/>
</dbReference>
<feature type="domain" description="Trimeric autotransporter adhesin YadA-like C-terminal membrane anchor" evidence="11">
    <location>
        <begin position="853"/>
        <end position="908"/>
    </location>
</feature>
<sequence>MAAGRISKTSTDGINGSQLFATNSAVGTLGDRVTANETAINKNTGDITTNTSNIANITNGKAGLVQQALPGANITVAEGLDGAAVDIAGTTAGKKGPRRLINLDAGVDATDAVNVGQLTTVDNKVTGHETRITKNEGNITSITNNVGNLTDRAVQYDGKIGDPKTRITLLGAGGTTIGNLANGKIAIDSLEAVNGSQLYGVSNSTATILGGGAAVNPDGTVKSPTYTIQNTTVNTVEAALRGLDTQVTTNTGAINTINTNIGNLKNDALLWDATTNAFSANHGGAGPNKIANVKAGENDTDAVNVGQLSGLKDVGTAAVKSLADRSLQYSWTDTNNNSLVDQGEVDYTKSKLRGQDSSGKDVGTTIGNLANGKIAIDSLEAVNGSQLFGVSNSTATILGGGAAVNPDGTIKSPTYTIQTKDVHTVAEALGHLDTQVTTNTGAITTINTNIGNLKNDALLWDATTNAFSANHGGSGPNKIANVKDGENDTDAVNFGQLRGLATTGKSLGDVAVKYAWDDKNGNGELDPGEIVDYSKIKLAGAGATGTVISNLANGRVAIDSLDAVNGSQLWSTSNSFATFLGGGTAISGGGLLKGPTYNIASIAGDGTTGAVNVFTNVGDALGGLNSNITNVNDLVTNLNTRFEASRLDALRWDEGKKSFTAVHGGGGGGTKIAPVNPVASGTNKITDLQAGDVNPTSTDAVNGSQLHDTNQKIAVLDENAVKYKLNPDGSKTNEVSLQGADPNAPVLISNLQAGKADNDAVNVRQLKAETANLGNVYLDQSKAYTNTVTASTLNQSTSYTDSKITNVNGRIDKLTTDVNDGFARLSSDIGVARKEAYQAAAIGLAASSLRYDSTPGKLSVAMGGGVWRDQAAMAFGAGYTSESGKVRANVTGAASDGQVGVGAGVSFTLN</sequence>
<keyword evidence="6" id="KW-0812">Transmembrane</keyword>
<reference evidence="14" key="1">
    <citation type="submission" date="2017-11" db="EMBL/GenBank/DDBJ databases">
        <authorList>
            <person name="Kuznetsova I."/>
            <person name="Sazanova A."/>
            <person name="Chirak E."/>
            <person name="Safronova V."/>
            <person name="Willems A."/>
        </authorList>
    </citation>
    <scope>NUCLEOTIDE SEQUENCE [LARGE SCALE GENOMIC DNA]</scope>
    <source>
        <strain evidence="14">PEPV15</strain>
    </source>
</reference>
<name>A0A2P7B249_9HYPH</name>
<dbReference type="InterPro" id="IPR005594">
    <property type="entry name" value="YadA_C"/>
</dbReference>
<dbReference type="InterPro" id="IPR045584">
    <property type="entry name" value="Pilin-like"/>
</dbReference>
<gene>
    <name evidence="13" type="ORF">CU100_07750</name>
</gene>
<dbReference type="PROSITE" id="PS00018">
    <property type="entry name" value="EF_HAND_1"/>
    <property type="match status" value="1"/>
</dbReference>
<keyword evidence="10" id="KW-0998">Cell outer membrane</keyword>
<evidence type="ECO:0000256" key="3">
    <source>
        <dbReference type="ARBA" id="ARBA00005848"/>
    </source>
</evidence>
<dbReference type="GO" id="GO:0015031">
    <property type="term" value="P:protein transport"/>
    <property type="evidence" value="ECO:0007669"/>
    <property type="project" value="UniProtKB-KW"/>
</dbReference>
<feature type="domain" description="Trimeric autotransporter adhesin YadA-like stalk" evidence="12">
    <location>
        <begin position="684"/>
        <end position="715"/>
    </location>
</feature>
<evidence type="ECO:0000256" key="5">
    <source>
        <dbReference type="ARBA" id="ARBA00022452"/>
    </source>
</evidence>
<feature type="domain" description="Trimeric autotransporter adhesin YadA-like stalk" evidence="12">
    <location>
        <begin position="99"/>
        <end position="139"/>
    </location>
</feature>
<dbReference type="Pfam" id="PF05662">
    <property type="entry name" value="YadA_stalk"/>
    <property type="match status" value="9"/>
</dbReference>
<dbReference type="EMBL" id="PGGN01000001">
    <property type="protein sequence ID" value="PSH60549.1"/>
    <property type="molecule type" value="Genomic_DNA"/>
</dbReference>
<evidence type="ECO:0000313" key="13">
    <source>
        <dbReference type="EMBL" id="PSH60549.1"/>
    </source>
</evidence>
<organism evidence="13 14">
    <name type="scientific">Phyllobacterium endophyticum</name>
    <dbReference type="NCBI Taxonomy" id="1149773"/>
    <lineage>
        <taxon>Bacteria</taxon>
        <taxon>Pseudomonadati</taxon>
        <taxon>Pseudomonadota</taxon>
        <taxon>Alphaproteobacteria</taxon>
        <taxon>Hyphomicrobiales</taxon>
        <taxon>Phyllobacteriaceae</taxon>
        <taxon>Phyllobacterium</taxon>
    </lineage>
</organism>
<dbReference type="SUPFAM" id="SSF54523">
    <property type="entry name" value="Pili subunits"/>
    <property type="match status" value="1"/>
</dbReference>
<keyword evidence="4" id="KW-0813">Transport</keyword>
<dbReference type="InterPro" id="IPR008635">
    <property type="entry name" value="Coiled_stalk_dom"/>
</dbReference>
<evidence type="ECO:0000256" key="1">
    <source>
        <dbReference type="ARBA" id="ARBA00004241"/>
    </source>
</evidence>
<dbReference type="Gene3D" id="3.30.1300.30">
    <property type="entry name" value="GSPII I/J protein-like"/>
    <property type="match status" value="1"/>
</dbReference>
<evidence type="ECO:0000259" key="11">
    <source>
        <dbReference type="Pfam" id="PF03895"/>
    </source>
</evidence>
<evidence type="ECO:0000256" key="7">
    <source>
        <dbReference type="ARBA" id="ARBA00022729"/>
    </source>
</evidence>
<keyword evidence="14" id="KW-1185">Reference proteome</keyword>
<evidence type="ECO:0000256" key="9">
    <source>
        <dbReference type="ARBA" id="ARBA00023136"/>
    </source>
</evidence>
<feature type="domain" description="Trimeric autotransporter adhesin YadA-like stalk" evidence="12">
    <location>
        <begin position="289"/>
        <end position="314"/>
    </location>
</feature>
<proteinExistence type="inferred from homology"/>
<dbReference type="SUPFAM" id="SSF101967">
    <property type="entry name" value="Adhesin YadA, collagen-binding domain"/>
    <property type="match status" value="2"/>
</dbReference>
<dbReference type="Gene3D" id="1.20.5.2280">
    <property type="match status" value="1"/>
</dbReference>
<evidence type="ECO:0000313" key="14">
    <source>
        <dbReference type="Proteomes" id="UP000241158"/>
    </source>
</evidence>
<keyword evidence="7" id="KW-0732">Signal</keyword>
<accession>A0A2P7B249</accession>
<keyword evidence="8" id="KW-0653">Protein transport</keyword>
<feature type="domain" description="Trimeric autotransporter adhesin YadA-like stalk" evidence="12">
    <location>
        <begin position="478"/>
        <end position="502"/>
    </location>
</feature>
<dbReference type="AlphaFoldDB" id="A0A2P7B249"/>
<feature type="domain" description="Trimeric autotransporter adhesin YadA-like stalk" evidence="12">
    <location>
        <begin position="177"/>
        <end position="218"/>
    </location>
</feature>
<evidence type="ECO:0000256" key="2">
    <source>
        <dbReference type="ARBA" id="ARBA00004442"/>
    </source>
</evidence>
<protein>
    <recommendedName>
        <fullName evidence="15">Calcium-binding protein</fullName>
    </recommendedName>
</protein>
<feature type="domain" description="Trimeric autotransporter adhesin YadA-like stalk" evidence="12">
    <location>
        <begin position="548"/>
        <end position="578"/>
    </location>
</feature>
<evidence type="ECO:0000256" key="4">
    <source>
        <dbReference type="ARBA" id="ARBA00022448"/>
    </source>
</evidence>
<keyword evidence="9" id="KW-0472">Membrane</keyword>
<evidence type="ECO:0008006" key="15">
    <source>
        <dbReference type="Google" id="ProtNLM"/>
    </source>
</evidence>
<dbReference type="Gene3D" id="4.10.80.270">
    <property type="match status" value="2"/>
</dbReference>
<dbReference type="Gene3D" id="6.10.250.2040">
    <property type="match status" value="2"/>
</dbReference>
<dbReference type="Gene3D" id="1.20.5.170">
    <property type="match status" value="5"/>
</dbReference>
<dbReference type="Proteomes" id="UP000241158">
    <property type="component" value="Unassembled WGS sequence"/>
</dbReference>
<dbReference type="InterPro" id="IPR018247">
    <property type="entry name" value="EF_Hand_1_Ca_BS"/>
</dbReference>
<keyword evidence="5" id="KW-1134">Transmembrane beta strand</keyword>
<feature type="domain" description="Trimeric autotransporter adhesin YadA-like stalk" evidence="12">
    <location>
        <begin position="366"/>
        <end position="406"/>
    </location>
</feature>
<comment type="similarity">
    <text evidence="3">Belongs to the autotransporter-2 (AT-2) (TC 1.B.40) family.</text>
</comment>
<evidence type="ECO:0000256" key="6">
    <source>
        <dbReference type="ARBA" id="ARBA00022692"/>
    </source>
</evidence>
<evidence type="ECO:0000256" key="10">
    <source>
        <dbReference type="ARBA" id="ARBA00023237"/>
    </source>
</evidence>
<feature type="domain" description="Trimeric autotransporter adhesin YadA-like stalk" evidence="12">
    <location>
        <begin position="748"/>
        <end position="775"/>
    </location>
</feature>
<feature type="domain" description="Trimeric autotransporter adhesin YadA-like stalk" evidence="12">
    <location>
        <begin position="2"/>
        <end position="41"/>
    </location>
</feature>
<evidence type="ECO:0000256" key="8">
    <source>
        <dbReference type="ARBA" id="ARBA00022927"/>
    </source>
</evidence>
<comment type="subcellular location">
    <subcellularLocation>
        <location evidence="2">Cell outer membrane</location>
    </subcellularLocation>
    <subcellularLocation>
        <location evidence="1">Cell surface</location>
    </subcellularLocation>
</comment>
<dbReference type="GO" id="GO:0009279">
    <property type="term" value="C:cell outer membrane"/>
    <property type="evidence" value="ECO:0007669"/>
    <property type="project" value="UniProtKB-SubCell"/>
</dbReference>
<dbReference type="Pfam" id="PF03895">
    <property type="entry name" value="YadA_anchor"/>
    <property type="match status" value="1"/>
</dbReference>
<dbReference type="InterPro" id="IPR011049">
    <property type="entry name" value="Serralysin-like_metalloprot_C"/>
</dbReference>